<dbReference type="Proteomes" id="UP000016201">
    <property type="component" value="Unassembled WGS sequence"/>
</dbReference>
<evidence type="ECO:0000256" key="1">
    <source>
        <dbReference type="SAM" id="Phobius"/>
    </source>
</evidence>
<feature type="transmembrane region" description="Helical" evidence="1">
    <location>
        <begin position="23"/>
        <end position="43"/>
    </location>
</feature>
<proteinExistence type="predicted"/>
<organism evidence="2 3">
    <name type="scientific">Acinetobacter tandoii DSM 14970 = CIP 107469</name>
    <dbReference type="NCBI Taxonomy" id="1120927"/>
    <lineage>
        <taxon>Bacteria</taxon>
        <taxon>Pseudomonadati</taxon>
        <taxon>Pseudomonadota</taxon>
        <taxon>Gammaproteobacteria</taxon>
        <taxon>Moraxellales</taxon>
        <taxon>Moraxellaceae</taxon>
        <taxon>Acinetobacter</taxon>
    </lineage>
</organism>
<gene>
    <name evidence="2" type="ORF">I593_02837</name>
</gene>
<keyword evidence="1" id="KW-0812">Transmembrane</keyword>
<keyword evidence="3" id="KW-1185">Reference proteome</keyword>
<dbReference type="AlphaFoldDB" id="R9AUU2"/>
<evidence type="ECO:0000313" key="3">
    <source>
        <dbReference type="Proteomes" id="UP000016201"/>
    </source>
</evidence>
<evidence type="ECO:0000313" key="2">
    <source>
        <dbReference type="EMBL" id="EOR06019.1"/>
    </source>
</evidence>
<accession>R9AUU2</accession>
<evidence type="ECO:0008006" key="4">
    <source>
        <dbReference type="Google" id="ProtNLM"/>
    </source>
</evidence>
<name>R9AUU2_9GAMM</name>
<protein>
    <recommendedName>
        <fullName evidence="4">LITAF domain-containing protein</fullName>
    </recommendedName>
</protein>
<comment type="caution">
    <text evidence="2">The sequence shown here is derived from an EMBL/GenBank/DDBJ whole genome shotgun (WGS) entry which is preliminary data.</text>
</comment>
<dbReference type="PATRIC" id="fig|1120927.3.peg.2761"/>
<dbReference type="EMBL" id="AQFM01000040">
    <property type="protein sequence ID" value="EOR06019.1"/>
    <property type="molecule type" value="Genomic_DNA"/>
</dbReference>
<dbReference type="OrthoDB" id="6695004at2"/>
<feature type="transmembrane region" description="Helical" evidence="1">
    <location>
        <begin position="76"/>
        <end position="104"/>
    </location>
</feature>
<sequence length="168" mass="18831">MANKCVSCNNCGHTGWSKNRGNFLITIVLLIFFFVPGVIYEIWRRTGLGVCSNCGSDRVVPLLACDTKDRNFQLDVMGIVIVTGSIVVGIMAVIFLCMIVYVGVERFIKTGSFLPPKSSEDLYSECFKDGMEHYQSLKQFPMMPDGKTLTMDRIEIYCKGSINGKYPR</sequence>
<keyword evidence="1" id="KW-0472">Membrane</keyword>
<dbReference type="RefSeq" id="WP_016167865.1">
    <property type="nucleotide sequence ID" value="NZ_JHZG01000042.1"/>
</dbReference>
<reference evidence="2 3" key="1">
    <citation type="submission" date="2013-03" db="EMBL/GenBank/DDBJ databases">
        <title>The Genome Sequence of Acinetobacter tandoii CIP 107469.</title>
        <authorList>
            <consortium name="The Broad Institute Genome Sequencing Platform"/>
            <consortium name="The Broad Institute Genome Sequencing Center for Infectious Disease"/>
            <person name="Cerqueira G."/>
            <person name="Feldgarden M."/>
            <person name="Courvalin P."/>
            <person name="Perichon B."/>
            <person name="Grillot-Courvalin C."/>
            <person name="Clermont D."/>
            <person name="Rocha E."/>
            <person name="Yoon E.-J."/>
            <person name="Nemec A."/>
            <person name="Walker B."/>
            <person name="Young S.K."/>
            <person name="Zeng Q."/>
            <person name="Gargeya S."/>
            <person name="Fitzgerald M."/>
            <person name="Haas B."/>
            <person name="Abouelleil A."/>
            <person name="Alvarado L."/>
            <person name="Arachchi H.M."/>
            <person name="Berlin A.M."/>
            <person name="Chapman S.B."/>
            <person name="Dewar J."/>
            <person name="Goldberg J."/>
            <person name="Griggs A."/>
            <person name="Gujja S."/>
            <person name="Hansen M."/>
            <person name="Howarth C."/>
            <person name="Imamovic A."/>
            <person name="Larimer J."/>
            <person name="McCowan C."/>
            <person name="Murphy C."/>
            <person name="Neiman D."/>
            <person name="Pearson M."/>
            <person name="Priest M."/>
            <person name="Roberts A."/>
            <person name="Saif S."/>
            <person name="Shea T."/>
            <person name="Sisk P."/>
            <person name="Sykes S."/>
            <person name="Wortman J."/>
            <person name="Nusbaum C."/>
            <person name="Birren B."/>
        </authorList>
    </citation>
    <scope>NUCLEOTIDE SEQUENCE [LARGE SCALE GENOMIC DNA]</scope>
    <source>
        <strain evidence="2 3">CIP 107469</strain>
    </source>
</reference>
<keyword evidence="1" id="KW-1133">Transmembrane helix</keyword>